<dbReference type="InterPro" id="IPR002293">
    <property type="entry name" value="AA/rel_permease1"/>
</dbReference>
<evidence type="ECO:0000256" key="4">
    <source>
        <dbReference type="ARBA" id="ARBA00022989"/>
    </source>
</evidence>
<keyword evidence="3 6" id="KW-0812">Transmembrane</keyword>
<feature type="transmembrane region" description="Helical" evidence="6">
    <location>
        <begin position="315"/>
        <end position="336"/>
    </location>
</feature>
<evidence type="ECO:0000256" key="1">
    <source>
        <dbReference type="ARBA" id="ARBA00004651"/>
    </source>
</evidence>
<dbReference type="PIRSF" id="PIRSF006060">
    <property type="entry name" value="AA_transporter"/>
    <property type="match status" value="1"/>
</dbReference>
<reference evidence="8" key="1">
    <citation type="submission" date="2010-12" db="EMBL/GenBank/DDBJ databases">
        <title>Complete sequence of Desulfovibrio aespoeensis Aspo-2.</title>
        <authorList>
            <consortium name="US DOE Joint Genome Institute"/>
            <person name="Lucas S."/>
            <person name="Copeland A."/>
            <person name="Lapidus A."/>
            <person name="Cheng J.-F."/>
            <person name="Goodwin L."/>
            <person name="Pitluck S."/>
            <person name="Chertkov O."/>
            <person name="Misra M."/>
            <person name="Detter J.C."/>
            <person name="Han C."/>
            <person name="Tapia R."/>
            <person name="Land M."/>
            <person name="Hauser L."/>
            <person name="Kyrpides N."/>
            <person name="Ivanova N."/>
            <person name="Ovchinnikova G."/>
            <person name="Pedersen K."/>
            <person name="Jagevall S."/>
            <person name="Hazen T."/>
            <person name="Woyke T."/>
        </authorList>
    </citation>
    <scope>NUCLEOTIDE SEQUENCE [LARGE SCALE GENOMIC DNA]</scope>
    <source>
        <strain evidence="8">ATCC 700646 / DSM 10631 / Aspo-2</strain>
    </source>
</reference>
<feature type="transmembrane region" description="Helical" evidence="6">
    <location>
        <begin position="188"/>
        <end position="211"/>
    </location>
</feature>
<dbReference type="STRING" id="643562.Daes_0601"/>
<evidence type="ECO:0000256" key="2">
    <source>
        <dbReference type="ARBA" id="ARBA00022475"/>
    </source>
</evidence>
<keyword evidence="4 6" id="KW-1133">Transmembrane helix</keyword>
<feature type="transmembrane region" description="Helical" evidence="6">
    <location>
        <begin position="376"/>
        <end position="404"/>
    </location>
</feature>
<evidence type="ECO:0000256" key="5">
    <source>
        <dbReference type="ARBA" id="ARBA00023136"/>
    </source>
</evidence>
<dbReference type="RefSeq" id="WP_013513551.1">
    <property type="nucleotide sequence ID" value="NC_014844.1"/>
</dbReference>
<keyword evidence="8" id="KW-1185">Reference proteome</keyword>
<dbReference type="GO" id="GO:0005886">
    <property type="term" value="C:plasma membrane"/>
    <property type="evidence" value="ECO:0007669"/>
    <property type="project" value="UniProtKB-SubCell"/>
</dbReference>
<feature type="transmembrane region" description="Helical" evidence="6">
    <location>
        <begin position="266"/>
        <end position="294"/>
    </location>
</feature>
<dbReference type="PANTHER" id="PTHR42770:SF7">
    <property type="entry name" value="MEMBRANE PROTEIN"/>
    <property type="match status" value="1"/>
</dbReference>
<evidence type="ECO:0000256" key="6">
    <source>
        <dbReference type="SAM" id="Phobius"/>
    </source>
</evidence>
<feature type="transmembrane region" description="Helical" evidence="6">
    <location>
        <begin position="149"/>
        <end position="168"/>
    </location>
</feature>
<dbReference type="HOGENOM" id="CLU_007946_18_0_7"/>
<feature type="transmembrane region" description="Helical" evidence="6">
    <location>
        <begin position="12"/>
        <end position="32"/>
    </location>
</feature>
<evidence type="ECO:0000313" key="7">
    <source>
        <dbReference type="EMBL" id="ADU61619.1"/>
    </source>
</evidence>
<dbReference type="InterPro" id="IPR050367">
    <property type="entry name" value="APC_superfamily"/>
</dbReference>
<evidence type="ECO:0000313" key="8">
    <source>
        <dbReference type="Proteomes" id="UP000002191"/>
    </source>
</evidence>
<dbReference type="OrthoDB" id="178667at2"/>
<evidence type="ECO:0000256" key="3">
    <source>
        <dbReference type="ARBA" id="ARBA00022692"/>
    </source>
</evidence>
<gene>
    <name evidence="7" type="ordered locus">Daes_0601</name>
</gene>
<dbReference type="eggNOG" id="COG0531">
    <property type="taxonomic scope" value="Bacteria"/>
</dbReference>
<feature type="transmembrane region" description="Helical" evidence="6">
    <location>
        <begin position="223"/>
        <end position="246"/>
    </location>
</feature>
<dbReference type="EMBL" id="CP002431">
    <property type="protein sequence ID" value="ADU61619.1"/>
    <property type="molecule type" value="Genomic_DNA"/>
</dbReference>
<reference evidence="7 8" key="2">
    <citation type="journal article" date="2014" name="Genome Announc.">
        <title>Complete Genome Sequence of the Subsurface, Mesophilic Sulfate-Reducing Bacterium Desulfovibrio aespoeensis Aspo-2.</title>
        <authorList>
            <person name="Pedersen K."/>
            <person name="Bengtsson A."/>
            <person name="Edlund J."/>
            <person name="Rabe L."/>
            <person name="Hazen T."/>
            <person name="Chakraborty R."/>
            <person name="Goodwin L."/>
            <person name="Shapiro N."/>
        </authorList>
    </citation>
    <scope>NUCLEOTIDE SEQUENCE [LARGE SCALE GENOMIC DNA]</scope>
    <source>
        <strain evidence="8">ATCC 700646 / DSM 10631 / Aspo-2</strain>
    </source>
</reference>
<comment type="subcellular location">
    <subcellularLocation>
        <location evidence="1">Cell membrane</location>
        <topology evidence="1">Multi-pass membrane protein</topology>
    </subcellularLocation>
</comment>
<organism evidence="7 8">
    <name type="scientific">Pseudodesulfovibrio aespoeensis (strain ATCC 700646 / DSM 10631 / Aspo-2)</name>
    <name type="common">Desulfovibrio aespoeensis</name>
    <dbReference type="NCBI Taxonomy" id="643562"/>
    <lineage>
        <taxon>Bacteria</taxon>
        <taxon>Pseudomonadati</taxon>
        <taxon>Thermodesulfobacteriota</taxon>
        <taxon>Desulfovibrionia</taxon>
        <taxon>Desulfovibrionales</taxon>
        <taxon>Desulfovibrionaceae</taxon>
    </lineage>
</organism>
<keyword evidence="2" id="KW-1003">Cell membrane</keyword>
<protein>
    <submittedName>
        <fullName evidence="7">Amino acid permease-associated region</fullName>
    </submittedName>
</protein>
<dbReference type="Proteomes" id="UP000002191">
    <property type="component" value="Chromosome"/>
</dbReference>
<dbReference type="GO" id="GO:0022857">
    <property type="term" value="F:transmembrane transporter activity"/>
    <property type="evidence" value="ECO:0007669"/>
    <property type="project" value="InterPro"/>
</dbReference>
<dbReference type="Gene3D" id="1.20.1740.10">
    <property type="entry name" value="Amino acid/polyamine transporter I"/>
    <property type="match status" value="1"/>
</dbReference>
<sequence length="426" mass="43497">MNQRKTGTLPLCCMMIGAVLGSGIVILPPLAIEVAGPWALPAWGLTAVFGVAFAYVFARAGTLFPGEGGAADAVERAFGPGVRNLAACTLCGAALFGPAAVMLTIIDYLPPAIQPGSPLVRGMAAGGVQVACALLLTTGLRTMSRVGTLLAVTATILLLSGSIVTLALHAGPESAHLVTTLPPIDPPAMGYTLLLLFWAVVGWEVVGNYGAEVADPRRTVPRAAVMAAIVVGLVSLAVAAGLQYGTFPPEAGHGVAGLLHPLFGPFAPWIMSGLVMALCVTTYLLIVGAVARLVAHLARDRALPAVLDTRNQHGVPHVVIGLYTLAHLALIALVSLGALDVAGIVTIADGFFLANALLGTMAAARLFTTPLPRTVAGLLALAVFAVLTRSAWPVLTAIVCLGLITTVRARQTAKRPAPSQAGQAPS</sequence>
<dbReference type="Pfam" id="PF13520">
    <property type="entry name" value="AA_permease_2"/>
    <property type="match status" value="1"/>
</dbReference>
<feature type="transmembrane region" description="Helical" evidence="6">
    <location>
        <begin position="342"/>
        <end position="364"/>
    </location>
</feature>
<name>E6VYV6_PSEA9</name>
<feature type="transmembrane region" description="Helical" evidence="6">
    <location>
        <begin position="118"/>
        <end position="137"/>
    </location>
</feature>
<dbReference type="KEGG" id="das:Daes_0601"/>
<proteinExistence type="predicted"/>
<dbReference type="AlphaFoldDB" id="E6VYV6"/>
<feature type="transmembrane region" description="Helical" evidence="6">
    <location>
        <begin position="85"/>
        <end position="106"/>
    </location>
</feature>
<accession>E6VYV6</accession>
<dbReference type="PANTHER" id="PTHR42770">
    <property type="entry name" value="AMINO ACID TRANSPORTER-RELATED"/>
    <property type="match status" value="1"/>
</dbReference>
<feature type="transmembrane region" description="Helical" evidence="6">
    <location>
        <begin position="38"/>
        <end position="58"/>
    </location>
</feature>
<keyword evidence="5 6" id="KW-0472">Membrane</keyword>